<dbReference type="EMBL" id="GBXM01092670">
    <property type="protein sequence ID" value="JAH15907.1"/>
    <property type="molecule type" value="Transcribed_RNA"/>
</dbReference>
<name>A0A0E9QHE5_ANGAN</name>
<dbReference type="AlphaFoldDB" id="A0A0E9QHE5"/>
<protein>
    <submittedName>
        <fullName evidence="1">Uncharacterized protein</fullName>
    </submittedName>
</protein>
<reference evidence="1" key="2">
    <citation type="journal article" date="2015" name="Fish Shellfish Immunol.">
        <title>Early steps in the European eel (Anguilla anguilla)-Vibrio vulnificus interaction in the gills: Role of the RtxA13 toxin.</title>
        <authorList>
            <person name="Callol A."/>
            <person name="Pajuelo D."/>
            <person name="Ebbesson L."/>
            <person name="Teles M."/>
            <person name="MacKenzie S."/>
            <person name="Amaro C."/>
        </authorList>
    </citation>
    <scope>NUCLEOTIDE SEQUENCE</scope>
</reference>
<reference evidence="1" key="1">
    <citation type="submission" date="2014-11" db="EMBL/GenBank/DDBJ databases">
        <authorList>
            <person name="Amaro Gonzalez C."/>
        </authorList>
    </citation>
    <scope>NUCLEOTIDE SEQUENCE</scope>
</reference>
<sequence length="31" mass="3461">MHAPSGPIITMQCNSTSWAGDWPFYVIFSLC</sequence>
<proteinExistence type="predicted"/>
<organism evidence="1">
    <name type="scientific">Anguilla anguilla</name>
    <name type="common">European freshwater eel</name>
    <name type="synonym">Muraena anguilla</name>
    <dbReference type="NCBI Taxonomy" id="7936"/>
    <lineage>
        <taxon>Eukaryota</taxon>
        <taxon>Metazoa</taxon>
        <taxon>Chordata</taxon>
        <taxon>Craniata</taxon>
        <taxon>Vertebrata</taxon>
        <taxon>Euteleostomi</taxon>
        <taxon>Actinopterygii</taxon>
        <taxon>Neopterygii</taxon>
        <taxon>Teleostei</taxon>
        <taxon>Anguilliformes</taxon>
        <taxon>Anguillidae</taxon>
        <taxon>Anguilla</taxon>
    </lineage>
</organism>
<evidence type="ECO:0000313" key="1">
    <source>
        <dbReference type="EMBL" id="JAH15907.1"/>
    </source>
</evidence>
<accession>A0A0E9QHE5</accession>